<dbReference type="InterPro" id="IPR011053">
    <property type="entry name" value="Single_hybrid_motif"/>
</dbReference>
<dbReference type="EMBL" id="CP002046">
    <property type="protein sequence ID" value="EAP86629.1"/>
    <property type="molecule type" value="Genomic_DNA"/>
</dbReference>
<accession>A3U9Z3</accession>
<keyword evidence="1" id="KW-0092">Biotin</keyword>
<evidence type="ECO:0000256" key="1">
    <source>
        <dbReference type="ARBA" id="ARBA00023267"/>
    </source>
</evidence>
<evidence type="ECO:0000313" key="3">
    <source>
        <dbReference type="EMBL" id="EAP86629.1"/>
    </source>
</evidence>
<feature type="domain" description="Lipoyl-binding" evidence="2">
    <location>
        <begin position="79"/>
        <end position="161"/>
    </location>
</feature>
<dbReference type="KEGG" id="cat:CA2559_11353"/>
<dbReference type="Proteomes" id="UP000002297">
    <property type="component" value="Chromosome"/>
</dbReference>
<dbReference type="PROSITE" id="PS00188">
    <property type="entry name" value="BIOTIN"/>
    <property type="match status" value="1"/>
</dbReference>
<organism evidence="3 4">
    <name type="scientific">Croceibacter atlanticus (strain ATCC BAA-628 / JCM 21780 / CIP 108009 / IAM 15332 / KCTC 12090 / HTCC2559)</name>
    <dbReference type="NCBI Taxonomy" id="216432"/>
    <lineage>
        <taxon>Bacteria</taxon>
        <taxon>Pseudomonadati</taxon>
        <taxon>Bacteroidota</taxon>
        <taxon>Flavobacteriia</taxon>
        <taxon>Flavobacteriales</taxon>
        <taxon>Flavobacteriaceae</taxon>
        <taxon>Croceibacter</taxon>
    </lineage>
</organism>
<dbReference type="eggNOG" id="COG4770">
    <property type="taxonomic scope" value="Bacteria"/>
</dbReference>
<dbReference type="OrthoDB" id="9812676at2"/>
<name>A3U9Z3_CROAH</name>
<reference evidence="3 4" key="1">
    <citation type="journal article" date="2010" name="J. Bacteriol.">
        <title>The complete genome sequence of Croceibacter atlanticus HTCC2559T.</title>
        <authorList>
            <person name="Oh H.M."/>
            <person name="Kang I."/>
            <person name="Ferriera S."/>
            <person name="Giovannoni S.J."/>
            <person name="Cho J.C."/>
        </authorList>
    </citation>
    <scope>NUCLEOTIDE SEQUENCE [LARGE SCALE GENOMIC DNA]</scope>
    <source>
        <strain evidence="4">ATCC BAA-628 / HTCC2559 / KCTC 12090</strain>
    </source>
</reference>
<dbReference type="AlphaFoldDB" id="A3U9Z3"/>
<dbReference type="PANTHER" id="PTHR45266">
    <property type="entry name" value="OXALOACETATE DECARBOXYLASE ALPHA CHAIN"/>
    <property type="match status" value="1"/>
</dbReference>
<sequence length="164" mass="18064">MTNTYKLSVNDEFEFQLDAQDVNSLDTSLQPNNKQHILEDSASQSVHIEGKDVLNRQYTVRINGNRYQVAIKNDLDLLIEEMGLSLGADAIENDIFAPMPGVILSVDVKEGDSVKEGDTLCVLEAMKMENALLSPRDGVIKSIEVTTADTVEKNALLLTLEPLS</sequence>
<dbReference type="Pfam" id="PF00364">
    <property type="entry name" value="Biotin_lipoyl"/>
    <property type="match status" value="1"/>
</dbReference>
<dbReference type="InterPro" id="IPR001882">
    <property type="entry name" value="Biotin_BS"/>
</dbReference>
<dbReference type="Gene3D" id="2.40.50.100">
    <property type="match status" value="1"/>
</dbReference>
<evidence type="ECO:0000313" key="4">
    <source>
        <dbReference type="Proteomes" id="UP000002297"/>
    </source>
</evidence>
<proteinExistence type="predicted"/>
<evidence type="ECO:0000259" key="2">
    <source>
        <dbReference type="PROSITE" id="PS50968"/>
    </source>
</evidence>
<keyword evidence="4" id="KW-1185">Reference proteome</keyword>
<dbReference type="InterPro" id="IPR050709">
    <property type="entry name" value="Biotin_Carboxyl_Carrier/Decarb"/>
</dbReference>
<dbReference type="GeneID" id="89453996"/>
<dbReference type="SUPFAM" id="SSF51230">
    <property type="entry name" value="Single hybrid motif"/>
    <property type="match status" value="1"/>
</dbReference>
<gene>
    <name evidence="3" type="ordered locus">CA2559_11353</name>
</gene>
<dbReference type="PANTHER" id="PTHR45266:SF3">
    <property type="entry name" value="OXALOACETATE DECARBOXYLASE ALPHA CHAIN"/>
    <property type="match status" value="1"/>
</dbReference>
<dbReference type="CDD" id="cd06850">
    <property type="entry name" value="biotinyl_domain"/>
    <property type="match status" value="1"/>
</dbReference>
<dbReference type="STRING" id="216432.CA2559_11353"/>
<dbReference type="InterPro" id="IPR000089">
    <property type="entry name" value="Biotin_lipoyl"/>
</dbReference>
<dbReference type="RefSeq" id="WP_013188010.1">
    <property type="nucleotide sequence ID" value="NC_014230.1"/>
</dbReference>
<protein>
    <submittedName>
        <fullName evidence="3">Biotin carboxyl carrier protein</fullName>
    </submittedName>
</protein>
<dbReference type="FunFam" id="2.40.50.100:FF:000003">
    <property type="entry name" value="Acetyl-CoA carboxylase biotin carboxyl carrier protein"/>
    <property type="match status" value="1"/>
</dbReference>
<dbReference type="PROSITE" id="PS50968">
    <property type="entry name" value="BIOTINYL_LIPOYL"/>
    <property type="match status" value="1"/>
</dbReference>
<dbReference type="HOGENOM" id="CLU_016733_5_1_10"/>